<evidence type="ECO:0000256" key="9">
    <source>
        <dbReference type="RuleBase" id="RU363036"/>
    </source>
</evidence>
<dbReference type="AlphaFoldDB" id="A0A2G9YDD0"/>
<dbReference type="PANTHER" id="PTHR43766">
    <property type="entry name" value="TRYPTOPHAN--TRNA LIGASE, MITOCHONDRIAL"/>
    <property type="match status" value="1"/>
</dbReference>
<accession>A0A2G9YDD0</accession>
<reference evidence="10 11" key="1">
    <citation type="submission" date="2017-09" db="EMBL/GenBank/DDBJ databases">
        <title>Depth-based differentiation of microbial function through sediment-hosted aquifers and enrichment of novel symbionts in the deep terrestrial subsurface.</title>
        <authorList>
            <person name="Probst A.J."/>
            <person name="Ladd B."/>
            <person name="Jarett J.K."/>
            <person name="Geller-Mcgrath D.E."/>
            <person name="Sieber C.M."/>
            <person name="Emerson J.B."/>
            <person name="Anantharaman K."/>
            <person name="Thomas B.C."/>
            <person name="Malmstrom R."/>
            <person name="Stieglmeier M."/>
            <person name="Klingl A."/>
            <person name="Woyke T."/>
            <person name="Ryan C.M."/>
            <person name="Banfield J.F."/>
        </authorList>
    </citation>
    <scope>NUCLEOTIDE SEQUENCE [LARGE SCALE GENOMIC DNA]</scope>
    <source>
        <strain evidence="10">CG23_combo_of_CG06-09_8_20_14_all_37_13</strain>
    </source>
</reference>
<evidence type="ECO:0000313" key="10">
    <source>
        <dbReference type="EMBL" id="PIP17246.1"/>
    </source>
</evidence>
<dbReference type="Pfam" id="PF00579">
    <property type="entry name" value="tRNA-synt_1b"/>
    <property type="match status" value="1"/>
</dbReference>
<evidence type="ECO:0000256" key="3">
    <source>
        <dbReference type="ARBA" id="ARBA00022741"/>
    </source>
</evidence>
<dbReference type="InterPro" id="IPR002306">
    <property type="entry name" value="Trp-tRNA-ligase"/>
</dbReference>
<dbReference type="SUPFAM" id="SSF52374">
    <property type="entry name" value="Nucleotidylyl transferase"/>
    <property type="match status" value="1"/>
</dbReference>
<comment type="caution">
    <text evidence="8">Lacks conserved residue(s) required for the propagation of feature annotation.</text>
</comment>
<dbReference type="GO" id="GO:0005524">
    <property type="term" value="F:ATP binding"/>
    <property type="evidence" value="ECO:0007669"/>
    <property type="project" value="UniProtKB-UniRule"/>
</dbReference>
<organism evidence="10 11">
    <name type="scientific">Candidatus Portnoybacteria bacterium CG23_combo_of_CG06-09_8_20_14_all_37_13</name>
    <dbReference type="NCBI Taxonomy" id="1974819"/>
    <lineage>
        <taxon>Bacteria</taxon>
        <taxon>Candidatus Portnoyibacteriota</taxon>
    </lineage>
</organism>
<dbReference type="InterPro" id="IPR050203">
    <property type="entry name" value="Trp-tRNA_synthetase"/>
</dbReference>
<comment type="catalytic activity">
    <reaction evidence="7 8">
        <text>tRNA(Trp) + L-tryptophan + ATP = L-tryptophyl-tRNA(Trp) + AMP + diphosphate + H(+)</text>
        <dbReference type="Rhea" id="RHEA:24080"/>
        <dbReference type="Rhea" id="RHEA-COMP:9671"/>
        <dbReference type="Rhea" id="RHEA-COMP:9705"/>
        <dbReference type="ChEBI" id="CHEBI:15378"/>
        <dbReference type="ChEBI" id="CHEBI:30616"/>
        <dbReference type="ChEBI" id="CHEBI:33019"/>
        <dbReference type="ChEBI" id="CHEBI:57912"/>
        <dbReference type="ChEBI" id="CHEBI:78442"/>
        <dbReference type="ChEBI" id="CHEBI:78535"/>
        <dbReference type="ChEBI" id="CHEBI:456215"/>
        <dbReference type="EC" id="6.1.1.2"/>
    </reaction>
</comment>
<feature type="binding site" evidence="8">
    <location>
        <position position="189"/>
    </location>
    <ligand>
        <name>ATP</name>
        <dbReference type="ChEBI" id="CHEBI:30616"/>
    </ligand>
</feature>
<proteinExistence type="inferred from homology"/>
<dbReference type="InterPro" id="IPR014729">
    <property type="entry name" value="Rossmann-like_a/b/a_fold"/>
</dbReference>
<feature type="short sequence motif" description="'KMSKS' region" evidence="8">
    <location>
        <begin position="197"/>
        <end position="201"/>
    </location>
</feature>
<dbReference type="InterPro" id="IPR002305">
    <property type="entry name" value="aa-tRNA-synth_Ic"/>
</dbReference>
<keyword evidence="2 8" id="KW-0436">Ligase</keyword>
<dbReference type="CDD" id="cd00806">
    <property type="entry name" value="TrpRS_core"/>
    <property type="match status" value="1"/>
</dbReference>
<feature type="binding site" evidence="8">
    <location>
        <begin position="197"/>
        <end position="201"/>
    </location>
    <ligand>
        <name>ATP</name>
        <dbReference type="ChEBI" id="CHEBI:30616"/>
    </ligand>
</feature>
<feature type="binding site" evidence="8">
    <location>
        <begin position="151"/>
        <end position="153"/>
    </location>
    <ligand>
        <name>ATP</name>
        <dbReference type="ChEBI" id="CHEBI:30616"/>
    </ligand>
</feature>
<keyword evidence="6 8" id="KW-0030">Aminoacyl-tRNA synthetase</keyword>
<protein>
    <recommendedName>
        <fullName evidence="8">Tryptophan--tRNA ligase</fullName>
        <ecNumber evidence="8">6.1.1.2</ecNumber>
    </recommendedName>
    <alternativeName>
        <fullName evidence="8">Tryptophanyl-tRNA synthetase</fullName>
        <shortName evidence="8">TrpRS</shortName>
    </alternativeName>
</protein>
<evidence type="ECO:0000256" key="7">
    <source>
        <dbReference type="ARBA" id="ARBA00049929"/>
    </source>
</evidence>
<dbReference type="GO" id="GO:0004830">
    <property type="term" value="F:tryptophan-tRNA ligase activity"/>
    <property type="evidence" value="ECO:0007669"/>
    <property type="project" value="UniProtKB-UniRule"/>
</dbReference>
<dbReference type="HAMAP" id="MF_00140_B">
    <property type="entry name" value="Trp_tRNA_synth_B"/>
    <property type="match status" value="1"/>
</dbReference>
<evidence type="ECO:0000313" key="11">
    <source>
        <dbReference type="Proteomes" id="UP000231480"/>
    </source>
</evidence>
<dbReference type="EC" id="6.1.1.2" evidence="8"/>
<keyword evidence="3 8" id="KW-0547">Nucleotide-binding</keyword>
<dbReference type="PANTHER" id="PTHR43766:SF1">
    <property type="entry name" value="TRYPTOPHAN--TRNA LIGASE, MITOCHONDRIAL"/>
    <property type="match status" value="1"/>
</dbReference>
<comment type="function">
    <text evidence="8">Catalyzes the attachment of tryptophan to tRNA(Trp).</text>
</comment>
<dbReference type="Proteomes" id="UP000231480">
    <property type="component" value="Unassembled WGS sequence"/>
</dbReference>
<dbReference type="NCBIfam" id="TIGR00233">
    <property type="entry name" value="trpS"/>
    <property type="match status" value="1"/>
</dbReference>
<name>A0A2G9YDD0_9BACT</name>
<dbReference type="GO" id="GO:0006436">
    <property type="term" value="P:tryptophanyl-tRNA aminoacylation"/>
    <property type="evidence" value="ECO:0007669"/>
    <property type="project" value="UniProtKB-UniRule"/>
</dbReference>
<gene>
    <name evidence="8 10" type="primary">trpS</name>
    <name evidence="10" type="ORF">COX44_00955</name>
</gene>
<keyword evidence="8" id="KW-0963">Cytoplasm</keyword>
<keyword evidence="5 8" id="KW-0648">Protein biosynthesis</keyword>
<dbReference type="FunFam" id="1.10.240.10:FF:000005">
    <property type="entry name" value="Tryptophan--tRNA ligase"/>
    <property type="match status" value="1"/>
</dbReference>
<feature type="binding site" evidence="8">
    <location>
        <begin position="21"/>
        <end position="22"/>
    </location>
    <ligand>
        <name>ATP</name>
        <dbReference type="ChEBI" id="CHEBI:30616"/>
    </ligand>
</feature>
<feature type="binding site" evidence="8">
    <location>
        <position position="139"/>
    </location>
    <ligand>
        <name>L-tryptophan</name>
        <dbReference type="ChEBI" id="CHEBI:57912"/>
    </ligand>
</feature>
<feature type="binding site" evidence="8">
    <location>
        <begin position="13"/>
        <end position="15"/>
    </location>
    <ligand>
        <name>ATP</name>
        <dbReference type="ChEBI" id="CHEBI:30616"/>
    </ligand>
</feature>
<comment type="caution">
    <text evidence="10">The sequence shown here is derived from an EMBL/GenBank/DDBJ whole genome shotgun (WGS) entry which is preliminary data.</text>
</comment>
<dbReference type="EMBL" id="PCRH01000021">
    <property type="protein sequence ID" value="PIP17246.1"/>
    <property type="molecule type" value="Genomic_DNA"/>
</dbReference>
<comment type="subcellular location">
    <subcellularLocation>
        <location evidence="8">Cytoplasm</location>
    </subcellularLocation>
</comment>
<dbReference type="Gene3D" id="3.40.50.620">
    <property type="entry name" value="HUPs"/>
    <property type="match status" value="1"/>
</dbReference>
<comment type="subunit">
    <text evidence="8">Homodimer.</text>
</comment>
<evidence type="ECO:0000256" key="6">
    <source>
        <dbReference type="ARBA" id="ARBA00023146"/>
    </source>
</evidence>
<keyword evidence="4 8" id="KW-0067">ATP-binding</keyword>
<evidence type="ECO:0000256" key="2">
    <source>
        <dbReference type="ARBA" id="ARBA00022598"/>
    </source>
</evidence>
<evidence type="ECO:0000256" key="1">
    <source>
        <dbReference type="ARBA" id="ARBA00005594"/>
    </source>
</evidence>
<dbReference type="GO" id="GO:0005829">
    <property type="term" value="C:cytosol"/>
    <property type="evidence" value="ECO:0007669"/>
    <property type="project" value="TreeGrafter"/>
</dbReference>
<evidence type="ECO:0000256" key="5">
    <source>
        <dbReference type="ARBA" id="ARBA00022917"/>
    </source>
</evidence>
<dbReference type="PRINTS" id="PR01039">
    <property type="entry name" value="TRNASYNTHTRP"/>
</dbReference>
<evidence type="ECO:0000256" key="4">
    <source>
        <dbReference type="ARBA" id="ARBA00022840"/>
    </source>
</evidence>
<comment type="similarity">
    <text evidence="1 8 9">Belongs to the class-I aminoacyl-tRNA synthetase family.</text>
</comment>
<dbReference type="InterPro" id="IPR024109">
    <property type="entry name" value="Trp-tRNA-ligase_bac-type"/>
</dbReference>
<dbReference type="Gene3D" id="1.10.240.10">
    <property type="entry name" value="Tyrosyl-Transfer RNA Synthetase"/>
    <property type="match status" value="1"/>
</dbReference>
<evidence type="ECO:0000256" key="8">
    <source>
        <dbReference type="HAMAP-Rule" id="MF_00140"/>
    </source>
</evidence>
<sequence>MLQEKQVVLSGIRATGKMHLGNYLGAMKNFVDLQNTEGYQCFYFVADYHTLTTNPDPDELKTNLPGIVLDYLAAGIDPEKSTLYAQSSVPELAELCLLIGMVTPIGELMRCPTFKEKARKQPDNVNHGLFTYPVLMAADILGPKADLVPVGEDQLPHVEITRFIANRFNSRYGKVFELPVALMEKAIRVPGLDGTDKMGKSEGNTIDLSDSADAVWEKLRVAVTDEQRERRSDPGRPYLCNLYALHEFVSPTDIVKAIDEECRSATIGCIDCKKKLAENITAILDPLQQRRVEIAKGPDYIRQVLHDGGQRAREIIKETVAEVRQKMGLIMY</sequence>